<dbReference type="RefSeq" id="WP_148603111.1">
    <property type="nucleotide sequence ID" value="NZ_RXYB01000006.1"/>
</dbReference>
<keyword evidence="1" id="KW-0472">Membrane</keyword>
<organism evidence="2 3">
    <name type="scientific">Acetobacterium tundrae</name>
    <dbReference type="NCBI Taxonomy" id="132932"/>
    <lineage>
        <taxon>Bacteria</taxon>
        <taxon>Bacillati</taxon>
        <taxon>Bacillota</taxon>
        <taxon>Clostridia</taxon>
        <taxon>Eubacteriales</taxon>
        <taxon>Eubacteriaceae</taxon>
        <taxon>Acetobacterium</taxon>
    </lineage>
</organism>
<dbReference type="Proteomes" id="UP000653358">
    <property type="component" value="Unassembled WGS sequence"/>
</dbReference>
<comment type="caution">
    <text evidence="2">The sequence shown here is derived from an EMBL/GenBank/DDBJ whole genome shotgun (WGS) entry which is preliminary data.</text>
</comment>
<keyword evidence="1" id="KW-1133">Transmembrane helix</keyword>
<evidence type="ECO:0000313" key="3">
    <source>
        <dbReference type="Proteomes" id="UP000653358"/>
    </source>
</evidence>
<evidence type="ECO:0008006" key="4">
    <source>
        <dbReference type="Google" id="ProtNLM"/>
    </source>
</evidence>
<sequence>MEPKFIVQIDCTKEELLKTCYDYRYKATKDKCARVAVLFCFVGGFFPSLFLLIIPSPIFLENVNIFLRLCIPGYFLAMILFFFNIPRIWQYRTIGTQYNVTLKKLFLLKKSGTTEDLERLRTIKKGHISGTLIFYPDHFEYSDILNNRYLVQYIYEKDDHFIVVSHAVKMVLLIKKSLFLKGTPEEFRAFLDEKYQAAHPGEKHQAAS</sequence>
<evidence type="ECO:0000256" key="1">
    <source>
        <dbReference type="SAM" id="Phobius"/>
    </source>
</evidence>
<feature type="transmembrane region" description="Helical" evidence="1">
    <location>
        <begin position="35"/>
        <end position="59"/>
    </location>
</feature>
<accession>A0ABR6WL27</accession>
<reference evidence="2 3" key="1">
    <citation type="journal article" date="2020" name="mSystems">
        <title>Defining Genomic and Predicted Metabolic Features of the Acetobacterium Genus.</title>
        <authorList>
            <person name="Ross D.E."/>
            <person name="Marshall C.W."/>
            <person name="Gulliver D."/>
            <person name="May H.D."/>
            <person name="Norman R.S."/>
        </authorList>
    </citation>
    <scope>NUCLEOTIDE SEQUENCE [LARGE SCALE GENOMIC DNA]</scope>
    <source>
        <strain evidence="2 3">DSM 9173</strain>
    </source>
</reference>
<dbReference type="EMBL" id="WJBB01000007">
    <property type="protein sequence ID" value="MBC3796870.1"/>
    <property type="molecule type" value="Genomic_DNA"/>
</dbReference>
<keyword evidence="1" id="KW-0812">Transmembrane</keyword>
<keyword evidence="3" id="KW-1185">Reference proteome</keyword>
<name>A0ABR6WL27_9FIRM</name>
<protein>
    <recommendedName>
        <fullName evidence="4">YcxB-like protein domain-containing protein</fullName>
    </recommendedName>
</protein>
<gene>
    <name evidence="2" type="ORF">GH807_07390</name>
</gene>
<evidence type="ECO:0000313" key="2">
    <source>
        <dbReference type="EMBL" id="MBC3796870.1"/>
    </source>
</evidence>
<feature type="transmembrane region" description="Helical" evidence="1">
    <location>
        <begin position="65"/>
        <end position="83"/>
    </location>
</feature>
<proteinExistence type="predicted"/>